<dbReference type="SUPFAM" id="SSF48452">
    <property type="entry name" value="TPR-like"/>
    <property type="match status" value="2"/>
</dbReference>
<dbReference type="InterPro" id="IPR019734">
    <property type="entry name" value="TPR_rpt"/>
</dbReference>
<feature type="domain" description="GGDEF" evidence="3">
    <location>
        <begin position="402"/>
        <end position="535"/>
    </location>
</feature>
<dbReference type="KEGG" id="dfc:DFI_16990"/>
<dbReference type="InterPro" id="IPR050706">
    <property type="entry name" value="Cyclic-di-GMP_PDE-like"/>
</dbReference>
<dbReference type="STRING" id="317577.GCA_000419625_03468"/>
<dbReference type="CDD" id="cd01949">
    <property type="entry name" value="GGDEF"/>
    <property type="match status" value="1"/>
</dbReference>
<dbReference type="InterPro" id="IPR001633">
    <property type="entry name" value="EAL_dom"/>
</dbReference>
<dbReference type="PROSITE" id="PS50883">
    <property type="entry name" value="EAL"/>
    <property type="match status" value="1"/>
</dbReference>
<name>A0A221T1V8_9DEIO</name>
<dbReference type="CDD" id="cd01948">
    <property type="entry name" value="EAL"/>
    <property type="match status" value="1"/>
</dbReference>
<feature type="domain" description="EAL" evidence="2">
    <location>
        <begin position="544"/>
        <end position="801"/>
    </location>
</feature>
<dbReference type="InterPro" id="IPR029787">
    <property type="entry name" value="Nucleotide_cyclase"/>
</dbReference>
<dbReference type="InterPro" id="IPR035919">
    <property type="entry name" value="EAL_sf"/>
</dbReference>
<accession>A0A221T1V8</accession>
<dbReference type="Gene3D" id="1.25.40.10">
    <property type="entry name" value="Tetratricopeptide repeat domain"/>
    <property type="match status" value="2"/>
</dbReference>
<dbReference type="SUPFAM" id="SSF141868">
    <property type="entry name" value="EAL domain-like"/>
    <property type="match status" value="1"/>
</dbReference>
<dbReference type="SUPFAM" id="SSF55073">
    <property type="entry name" value="Nucleotide cyclase"/>
    <property type="match status" value="1"/>
</dbReference>
<dbReference type="GO" id="GO:0071111">
    <property type="term" value="F:cyclic-guanylate-specific phosphodiesterase activity"/>
    <property type="evidence" value="ECO:0007669"/>
    <property type="project" value="InterPro"/>
</dbReference>
<dbReference type="InterPro" id="IPR000160">
    <property type="entry name" value="GGDEF_dom"/>
</dbReference>
<dbReference type="PANTHER" id="PTHR33121">
    <property type="entry name" value="CYCLIC DI-GMP PHOSPHODIESTERASE PDEF"/>
    <property type="match status" value="1"/>
</dbReference>
<feature type="repeat" description="TPR" evidence="1">
    <location>
        <begin position="93"/>
        <end position="126"/>
    </location>
</feature>
<protein>
    <submittedName>
        <fullName evidence="4">GGDEF-domain containing protein</fullName>
    </submittedName>
</protein>
<keyword evidence="5" id="KW-1185">Reference proteome</keyword>
<dbReference type="AlphaFoldDB" id="A0A221T1V8"/>
<dbReference type="PROSITE" id="PS50005">
    <property type="entry name" value="TPR"/>
    <property type="match status" value="1"/>
</dbReference>
<dbReference type="RefSeq" id="WP_051307560.1">
    <property type="nucleotide sequence ID" value="NZ_CP021083.1"/>
</dbReference>
<dbReference type="Pfam" id="PF00563">
    <property type="entry name" value="EAL"/>
    <property type="match status" value="1"/>
</dbReference>
<dbReference type="EMBL" id="CP021083">
    <property type="protein sequence ID" value="ASN82885.1"/>
    <property type="molecule type" value="Genomic_DNA"/>
</dbReference>
<dbReference type="InterPro" id="IPR011990">
    <property type="entry name" value="TPR-like_helical_dom_sf"/>
</dbReference>
<dbReference type="PANTHER" id="PTHR33121:SF71">
    <property type="entry name" value="OXYGEN SENSOR PROTEIN DOSP"/>
    <property type="match status" value="1"/>
</dbReference>
<dbReference type="NCBIfam" id="TIGR00254">
    <property type="entry name" value="GGDEF"/>
    <property type="match status" value="1"/>
</dbReference>
<dbReference type="InterPro" id="IPR043128">
    <property type="entry name" value="Rev_trsase/Diguanyl_cyclase"/>
</dbReference>
<dbReference type="SMART" id="SM00028">
    <property type="entry name" value="TPR"/>
    <property type="match status" value="4"/>
</dbReference>
<evidence type="ECO:0000259" key="2">
    <source>
        <dbReference type="PROSITE" id="PS50883"/>
    </source>
</evidence>
<reference evidence="4 5" key="1">
    <citation type="submission" date="2017-05" db="EMBL/GenBank/DDBJ databases">
        <title>The complete genome sequence of Deinococcus ficus isolated from the rhizosphere of the Ficus religiosa L. in Taiwan.</title>
        <authorList>
            <person name="Wu K.-M."/>
            <person name="Liao T.-L."/>
            <person name="Liu Y.-M."/>
            <person name="Young C.-C."/>
            <person name="Tsai S.-F."/>
        </authorList>
    </citation>
    <scope>NUCLEOTIDE SEQUENCE [LARGE SCALE GENOMIC DNA]</scope>
    <source>
        <strain evidence="4 5">CC-FR2-10</strain>
        <plasmid evidence="5">pdfi2</plasmid>
    </source>
</reference>
<dbReference type="Gene3D" id="3.30.70.270">
    <property type="match status" value="1"/>
</dbReference>
<sequence length="810" mass="89423">MTQESTLNDRKVVLNEQLFALEARMLEDPDATRPQLLHLLAQAQDSRDSYAEAYALCLLGGCAFFQGNYPDTTLYAKFALNVSDRHEHLNLKARALNALGLALTRTGQYDEGMQYFLDSLTLADSLNDDASKARAITNLASAHLDLGDYDRAMELAAEGAEVARRAGIMPPWAVAEGVSISALWHAGRLGEARERIPALLRVAGEHGLTRVQCDGLLYQALLHVQDLEYLRAIAVAEDMVRVAEGAQDEETLGSALWLLGDCYLTVGRHDDALRALTRSAAINEVRGHAMTTSRLARSFATLYEQTGQTALALKALKDHMHSEHRLHDGAMLRRSQLIDMKVKLELARQRVTLGTSGTEASAAHSLQELTYRSTHDALSHALNRSAFWQQAGQVLENLPLRQSAGVLLLDLCGLAEVNVTHGYAAGDLLITETVRRIKRVIGRDDLVGRTDGDEFIVLLRDLSGAEELKDVAEELHAVLSRPVTFEDWSLAPRVSMGAGIAPLDGRDLTTIHRNVELALQECKARGSNTPYLYHPTMNIREKARRAIKHDLPGALRSGQLHLAYQAQYRLPGRTLTGFEALLRWTHPTDGKISPAEFIPLAEESGIIIDIGRWAMRLACQQAKTWAFDTHGLRMAVNVSPLQFMQSDFVSEVREILEETGLPGRCLTLELTEGVFHSDVTRAVMNIRRLMELGVQVAMDDFGTGYSSLSLLKTLPIEQLKIDRAFLADLTREHPNFAVSRQFMQVMVQFAQTLGLTVVAEGVETLEHLEILNELGCHEAQGYLLSEPVAVEVASVILWEALTPPAPSRAS</sequence>
<keyword evidence="1" id="KW-0802">TPR repeat</keyword>
<geneLocation type="plasmid" evidence="5">
    <name>pdfi2</name>
</geneLocation>
<evidence type="ECO:0000256" key="1">
    <source>
        <dbReference type="PROSITE-ProRule" id="PRU00339"/>
    </source>
</evidence>
<organism evidence="4 5">
    <name type="scientific">Deinococcus ficus</name>
    <dbReference type="NCBI Taxonomy" id="317577"/>
    <lineage>
        <taxon>Bacteria</taxon>
        <taxon>Thermotogati</taxon>
        <taxon>Deinococcota</taxon>
        <taxon>Deinococci</taxon>
        <taxon>Deinococcales</taxon>
        <taxon>Deinococcaceae</taxon>
        <taxon>Deinococcus</taxon>
    </lineage>
</organism>
<evidence type="ECO:0000259" key="3">
    <source>
        <dbReference type="PROSITE" id="PS50887"/>
    </source>
</evidence>
<dbReference type="Gene3D" id="3.20.20.450">
    <property type="entry name" value="EAL domain"/>
    <property type="match status" value="1"/>
</dbReference>
<dbReference type="SMART" id="SM00267">
    <property type="entry name" value="GGDEF"/>
    <property type="match status" value="1"/>
</dbReference>
<dbReference type="SMART" id="SM00052">
    <property type="entry name" value="EAL"/>
    <property type="match status" value="1"/>
</dbReference>
<proteinExistence type="predicted"/>
<evidence type="ECO:0000313" key="5">
    <source>
        <dbReference type="Proteomes" id="UP000259030"/>
    </source>
</evidence>
<dbReference type="Proteomes" id="UP000259030">
    <property type="component" value="Plasmid pDFI2"/>
</dbReference>
<dbReference type="Pfam" id="PF13424">
    <property type="entry name" value="TPR_12"/>
    <property type="match status" value="1"/>
</dbReference>
<gene>
    <name evidence="4" type="ORF">DFI_16990</name>
</gene>
<evidence type="ECO:0000313" key="4">
    <source>
        <dbReference type="EMBL" id="ASN82885.1"/>
    </source>
</evidence>
<dbReference type="PROSITE" id="PS50887">
    <property type="entry name" value="GGDEF"/>
    <property type="match status" value="1"/>
</dbReference>
<dbReference type="Pfam" id="PF00990">
    <property type="entry name" value="GGDEF"/>
    <property type="match status" value="1"/>
</dbReference>
<keyword evidence="4" id="KW-0614">Plasmid</keyword>